<keyword evidence="4" id="KW-0500">Molybdenum</keyword>
<name>A0A9J7AUT5_9PROT</name>
<feature type="binding site" evidence="4">
    <location>
        <position position="64"/>
    </location>
    <ligand>
        <name>molybdate</name>
        <dbReference type="ChEBI" id="CHEBI:36264"/>
    </ligand>
</feature>
<dbReference type="GO" id="GO:0030973">
    <property type="term" value="F:molybdate ion binding"/>
    <property type="evidence" value="ECO:0007669"/>
    <property type="project" value="InterPro"/>
</dbReference>
<dbReference type="NCBIfam" id="TIGR01256">
    <property type="entry name" value="modA"/>
    <property type="match status" value="1"/>
</dbReference>
<dbReference type="PIRSF" id="PIRSF004846">
    <property type="entry name" value="ModA"/>
    <property type="match status" value="1"/>
</dbReference>
<dbReference type="Proteomes" id="UP001060336">
    <property type="component" value="Chromosome"/>
</dbReference>
<comment type="similarity">
    <text evidence="1">Belongs to the bacterial solute-binding protein ModA family.</text>
</comment>
<evidence type="ECO:0000256" key="4">
    <source>
        <dbReference type="PIRSR" id="PIRSR004846-1"/>
    </source>
</evidence>
<evidence type="ECO:0000313" key="7">
    <source>
        <dbReference type="Proteomes" id="UP001060336"/>
    </source>
</evidence>
<feature type="binding site" evidence="4">
    <location>
        <position position="172"/>
    </location>
    <ligand>
        <name>molybdate</name>
        <dbReference type="ChEBI" id="CHEBI:36264"/>
    </ligand>
</feature>
<sequence length="260" mass="26652">MTAPFRLYTLALLLAFFLVGPARGTNAAEANIAVAANFTSAAEDLAAAFEQKTGHRVILSTGSTGQLYAQITQGAPFDALLAADTARPERLHAVGMAGAAPFTYATGRLALWSPDPALIPGDGQTFLAAGVAGRLAIANPKLAPYGLAAKETLTAMGLWERYNASLAMGQNIAQTFQMTASGAAPAGFVALSQILAAPAELRGSHWPVPAAMHAPIHQSAVLLKRGSGNDAAEAFLAYLTAPDGCGTIRAAGYTPSGSCR</sequence>
<keyword evidence="7" id="KW-1185">Reference proteome</keyword>
<feature type="chain" id="PRO_5039895913" evidence="5">
    <location>
        <begin position="28"/>
        <end position="260"/>
    </location>
</feature>
<keyword evidence="2 4" id="KW-0479">Metal-binding</keyword>
<evidence type="ECO:0000256" key="5">
    <source>
        <dbReference type="SAM" id="SignalP"/>
    </source>
</evidence>
<dbReference type="PANTHER" id="PTHR30632:SF14">
    <property type="entry name" value="TUNGSTATE_MOLYBDATE_CHROMATE-BINDING PROTEIN MODA"/>
    <property type="match status" value="1"/>
</dbReference>
<dbReference type="GO" id="GO:0046872">
    <property type="term" value="F:metal ion binding"/>
    <property type="evidence" value="ECO:0007669"/>
    <property type="project" value="UniProtKB-KW"/>
</dbReference>
<reference evidence="6" key="1">
    <citation type="submission" date="2022-08" db="EMBL/GenBank/DDBJ databases">
        <title>Nisaea acidiphila sp. nov., isolated from a marine algal debris and emended description of the genus Nisaea Urios et al. 2008.</title>
        <authorList>
            <person name="Kwon K."/>
        </authorList>
    </citation>
    <scope>NUCLEOTIDE SEQUENCE</scope>
    <source>
        <strain evidence="6">MEBiC11861</strain>
    </source>
</reference>
<dbReference type="KEGG" id="naci:NUH88_05210"/>
<dbReference type="GO" id="GO:0015689">
    <property type="term" value="P:molybdate ion transport"/>
    <property type="evidence" value="ECO:0007669"/>
    <property type="project" value="InterPro"/>
</dbReference>
<evidence type="ECO:0000256" key="2">
    <source>
        <dbReference type="ARBA" id="ARBA00022723"/>
    </source>
</evidence>
<evidence type="ECO:0000313" key="6">
    <source>
        <dbReference type="EMBL" id="UUX51087.1"/>
    </source>
</evidence>
<dbReference type="EMBL" id="CP102480">
    <property type="protein sequence ID" value="UUX51087.1"/>
    <property type="molecule type" value="Genomic_DNA"/>
</dbReference>
<protein>
    <submittedName>
        <fullName evidence="6">Molybdate ABC transporter substrate-binding protein</fullName>
    </submittedName>
</protein>
<organism evidence="6 7">
    <name type="scientific">Nisaea acidiphila</name>
    <dbReference type="NCBI Taxonomy" id="1862145"/>
    <lineage>
        <taxon>Bacteria</taxon>
        <taxon>Pseudomonadati</taxon>
        <taxon>Pseudomonadota</taxon>
        <taxon>Alphaproteobacteria</taxon>
        <taxon>Rhodospirillales</taxon>
        <taxon>Thalassobaculaceae</taxon>
        <taxon>Nisaea</taxon>
    </lineage>
</organism>
<gene>
    <name evidence="6" type="primary">modA</name>
    <name evidence="6" type="ORF">NUH88_05210</name>
</gene>
<dbReference type="InterPro" id="IPR044084">
    <property type="entry name" value="AvModA-like_subst-bd"/>
</dbReference>
<accession>A0A9J7AUT5</accession>
<dbReference type="Gene3D" id="3.40.190.10">
    <property type="entry name" value="Periplasmic binding protein-like II"/>
    <property type="match status" value="2"/>
</dbReference>
<dbReference type="PANTHER" id="PTHR30632">
    <property type="entry name" value="MOLYBDATE-BINDING PERIPLASMIC PROTEIN"/>
    <property type="match status" value="1"/>
</dbReference>
<dbReference type="RefSeq" id="WP_257770376.1">
    <property type="nucleotide sequence ID" value="NZ_CP102480.1"/>
</dbReference>
<dbReference type="AlphaFoldDB" id="A0A9J7AUT5"/>
<dbReference type="Pfam" id="PF13531">
    <property type="entry name" value="SBP_bac_11"/>
    <property type="match status" value="1"/>
</dbReference>
<evidence type="ECO:0000256" key="3">
    <source>
        <dbReference type="ARBA" id="ARBA00022729"/>
    </source>
</evidence>
<evidence type="ECO:0000256" key="1">
    <source>
        <dbReference type="ARBA" id="ARBA00009175"/>
    </source>
</evidence>
<dbReference type="SUPFAM" id="SSF53850">
    <property type="entry name" value="Periplasmic binding protein-like II"/>
    <property type="match status" value="1"/>
</dbReference>
<dbReference type="InterPro" id="IPR050682">
    <property type="entry name" value="ModA/WtpA"/>
</dbReference>
<dbReference type="InterPro" id="IPR005950">
    <property type="entry name" value="ModA"/>
</dbReference>
<feature type="signal peptide" evidence="5">
    <location>
        <begin position="1"/>
        <end position="27"/>
    </location>
</feature>
<keyword evidence="3 5" id="KW-0732">Signal</keyword>
<dbReference type="CDD" id="cd13539">
    <property type="entry name" value="PBP2_AvModA"/>
    <property type="match status" value="1"/>
</dbReference>
<proteinExistence type="inferred from homology"/>